<dbReference type="PANTHER" id="PTHR34389">
    <property type="entry name" value="L-RHAMNOSE MUTAROTASE"/>
    <property type="match status" value="1"/>
</dbReference>
<accession>A0A4Y3QZP5</accession>
<evidence type="ECO:0000313" key="2">
    <source>
        <dbReference type="Proteomes" id="UP000319210"/>
    </source>
</evidence>
<name>A0A4Y3QZP5_STRCI</name>
<dbReference type="InterPro" id="IPR011008">
    <property type="entry name" value="Dimeric_a/b-barrel"/>
</dbReference>
<dbReference type="Gene3D" id="3.30.70.100">
    <property type="match status" value="1"/>
</dbReference>
<dbReference type="GO" id="GO:0016857">
    <property type="term" value="F:racemase and epimerase activity, acting on carbohydrates and derivatives"/>
    <property type="evidence" value="ECO:0007669"/>
    <property type="project" value="InterPro"/>
</dbReference>
<dbReference type="GO" id="GO:0019301">
    <property type="term" value="P:rhamnose catabolic process"/>
    <property type="evidence" value="ECO:0007669"/>
    <property type="project" value="TreeGrafter"/>
</dbReference>
<dbReference type="Proteomes" id="UP000319210">
    <property type="component" value="Unassembled WGS sequence"/>
</dbReference>
<sequence length="103" mass="11720">MKVALRTTVKPDRVEEYEAAHREVPEELVTAIKAAGVTSWTIWRSGTELFHVLEVDDYARMLAELDALPVNQRWQARMGELLEVSHDYSRDGADAALPVVWEL</sequence>
<dbReference type="PANTHER" id="PTHR34389:SF2">
    <property type="entry name" value="L-RHAMNOSE MUTAROTASE"/>
    <property type="match status" value="1"/>
</dbReference>
<proteinExistence type="predicted"/>
<dbReference type="SUPFAM" id="SSF54909">
    <property type="entry name" value="Dimeric alpha+beta barrel"/>
    <property type="match status" value="1"/>
</dbReference>
<keyword evidence="2" id="KW-1185">Reference proteome</keyword>
<dbReference type="EMBL" id="BJMM01000016">
    <property type="protein sequence ID" value="GEB50874.1"/>
    <property type="molecule type" value="Genomic_DNA"/>
</dbReference>
<comment type="caution">
    <text evidence="1">The sequence shown here is derived from an EMBL/GenBank/DDBJ whole genome shotgun (WGS) entry which is preliminary data.</text>
</comment>
<evidence type="ECO:0008006" key="3">
    <source>
        <dbReference type="Google" id="ProtNLM"/>
    </source>
</evidence>
<dbReference type="OrthoDB" id="3826869at2"/>
<dbReference type="RefSeq" id="WP_086814534.1">
    <property type="nucleotide sequence ID" value="NZ_BJMM01000016.1"/>
</dbReference>
<reference evidence="1 2" key="1">
    <citation type="submission" date="2019-06" db="EMBL/GenBank/DDBJ databases">
        <title>Whole genome shotgun sequence of Streptomyces cacaoi subsp. cacaoi NBRC 12748.</title>
        <authorList>
            <person name="Hosoyama A."/>
            <person name="Uohara A."/>
            <person name="Ohji S."/>
            <person name="Ichikawa N."/>
        </authorList>
    </citation>
    <scope>NUCLEOTIDE SEQUENCE [LARGE SCALE GENOMIC DNA]</scope>
    <source>
        <strain evidence="1 2">NBRC 12748</strain>
    </source>
</reference>
<dbReference type="AlphaFoldDB" id="A0A4Y3QZP5"/>
<protein>
    <recommendedName>
        <fullName evidence="3">L-rhamnose mutarotase</fullName>
    </recommendedName>
</protein>
<gene>
    <name evidence="1" type="ORF">SCA03_34250</name>
</gene>
<evidence type="ECO:0000313" key="1">
    <source>
        <dbReference type="EMBL" id="GEB50874.1"/>
    </source>
</evidence>
<dbReference type="InterPro" id="IPR008000">
    <property type="entry name" value="Rham/fucose_mutarotase"/>
</dbReference>
<dbReference type="Pfam" id="PF05336">
    <property type="entry name" value="rhaM"/>
    <property type="match status" value="1"/>
</dbReference>
<organism evidence="1 2">
    <name type="scientific">Streptomyces cacaoi</name>
    <dbReference type="NCBI Taxonomy" id="1898"/>
    <lineage>
        <taxon>Bacteria</taxon>
        <taxon>Bacillati</taxon>
        <taxon>Actinomycetota</taxon>
        <taxon>Actinomycetes</taxon>
        <taxon>Kitasatosporales</taxon>
        <taxon>Streptomycetaceae</taxon>
        <taxon>Streptomyces</taxon>
    </lineage>
</organism>